<accession>A0A8T0IV88</accession>
<feature type="domain" description="Protein kinase" evidence="8">
    <location>
        <begin position="238"/>
        <end position="513"/>
    </location>
</feature>
<protein>
    <recommendedName>
        <fullName evidence="8">Protein kinase domain-containing protein</fullName>
    </recommendedName>
</protein>
<comment type="caution">
    <text evidence="9">The sequence shown here is derived from an EMBL/GenBank/DDBJ whole genome shotgun (WGS) entry which is preliminary data.</text>
</comment>
<dbReference type="Pfam" id="PF07714">
    <property type="entry name" value="PK_Tyr_Ser-Thr"/>
    <property type="match status" value="1"/>
</dbReference>
<evidence type="ECO:0000256" key="1">
    <source>
        <dbReference type="ARBA" id="ARBA00022527"/>
    </source>
</evidence>
<keyword evidence="7" id="KW-0175">Coiled coil</keyword>
<dbReference type="SMART" id="SM00220">
    <property type="entry name" value="S_TKc"/>
    <property type="match status" value="1"/>
</dbReference>
<dbReference type="Gene3D" id="1.10.510.10">
    <property type="entry name" value="Transferase(Phosphotransferase) domain 1"/>
    <property type="match status" value="1"/>
</dbReference>
<reference evidence="9" key="1">
    <citation type="submission" date="2020-06" db="EMBL/GenBank/DDBJ databases">
        <title>WGS assembly of Ceratodon purpureus strain R40.</title>
        <authorList>
            <person name="Carey S.B."/>
            <person name="Jenkins J."/>
            <person name="Shu S."/>
            <person name="Lovell J.T."/>
            <person name="Sreedasyam A."/>
            <person name="Maumus F."/>
            <person name="Tiley G.P."/>
            <person name="Fernandez-Pozo N."/>
            <person name="Barry K."/>
            <person name="Chen C."/>
            <person name="Wang M."/>
            <person name="Lipzen A."/>
            <person name="Daum C."/>
            <person name="Saski C.A."/>
            <person name="Payton A.C."/>
            <person name="Mcbreen J.C."/>
            <person name="Conrad R.E."/>
            <person name="Kollar L.M."/>
            <person name="Olsson S."/>
            <person name="Huttunen S."/>
            <person name="Landis J.B."/>
            <person name="Wickett N.J."/>
            <person name="Johnson M.G."/>
            <person name="Rensing S.A."/>
            <person name="Grimwood J."/>
            <person name="Schmutz J."/>
            <person name="Mcdaniel S.F."/>
        </authorList>
    </citation>
    <scope>NUCLEOTIDE SEQUENCE</scope>
    <source>
        <strain evidence="9">R40</strain>
    </source>
</reference>
<dbReference type="GO" id="GO:0004674">
    <property type="term" value="F:protein serine/threonine kinase activity"/>
    <property type="evidence" value="ECO:0007669"/>
    <property type="project" value="UniProtKB-KW"/>
</dbReference>
<name>A0A8T0IV88_CERPU</name>
<dbReference type="InterPro" id="IPR000719">
    <property type="entry name" value="Prot_kinase_dom"/>
</dbReference>
<keyword evidence="1" id="KW-0723">Serine/threonine-protein kinase</keyword>
<evidence type="ECO:0000259" key="8">
    <source>
        <dbReference type="PROSITE" id="PS50011"/>
    </source>
</evidence>
<dbReference type="PROSITE" id="PS00107">
    <property type="entry name" value="PROTEIN_KINASE_ATP"/>
    <property type="match status" value="1"/>
</dbReference>
<evidence type="ECO:0000256" key="3">
    <source>
        <dbReference type="ARBA" id="ARBA00022741"/>
    </source>
</evidence>
<dbReference type="InterPro" id="IPR017441">
    <property type="entry name" value="Protein_kinase_ATP_BS"/>
</dbReference>
<proteinExistence type="predicted"/>
<dbReference type="InterPro" id="IPR001245">
    <property type="entry name" value="Ser-Thr/Tyr_kinase_cat_dom"/>
</dbReference>
<dbReference type="PROSITE" id="PS00108">
    <property type="entry name" value="PROTEIN_KINASE_ST"/>
    <property type="match status" value="1"/>
</dbReference>
<evidence type="ECO:0000256" key="7">
    <source>
        <dbReference type="SAM" id="Coils"/>
    </source>
</evidence>
<feature type="coiled-coil region" evidence="7">
    <location>
        <begin position="542"/>
        <end position="637"/>
    </location>
</feature>
<evidence type="ECO:0000313" key="10">
    <source>
        <dbReference type="Proteomes" id="UP000822688"/>
    </source>
</evidence>
<evidence type="ECO:0000313" key="9">
    <source>
        <dbReference type="EMBL" id="KAG0586598.1"/>
    </source>
</evidence>
<dbReference type="InterPro" id="IPR011009">
    <property type="entry name" value="Kinase-like_dom_sf"/>
</dbReference>
<gene>
    <name evidence="9" type="ORF">KC19_2G102800</name>
</gene>
<organism evidence="9 10">
    <name type="scientific">Ceratodon purpureus</name>
    <name type="common">Fire moss</name>
    <name type="synonym">Dicranum purpureum</name>
    <dbReference type="NCBI Taxonomy" id="3225"/>
    <lineage>
        <taxon>Eukaryota</taxon>
        <taxon>Viridiplantae</taxon>
        <taxon>Streptophyta</taxon>
        <taxon>Embryophyta</taxon>
        <taxon>Bryophyta</taxon>
        <taxon>Bryophytina</taxon>
        <taxon>Bryopsida</taxon>
        <taxon>Dicranidae</taxon>
        <taxon>Pseudoditrichales</taxon>
        <taxon>Ditrichaceae</taxon>
        <taxon>Ceratodon</taxon>
    </lineage>
</organism>
<evidence type="ECO:0000256" key="2">
    <source>
        <dbReference type="ARBA" id="ARBA00022679"/>
    </source>
</evidence>
<evidence type="ECO:0000256" key="6">
    <source>
        <dbReference type="PROSITE-ProRule" id="PRU10141"/>
    </source>
</evidence>
<dbReference type="PANTHER" id="PTHR44329">
    <property type="entry name" value="SERINE/THREONINE-PROTEIN KINASE TNNI3K-RELATED"/>
    <property type="match status" value="1"/>
</dbReference>
<dbReference type="GO" id="GO:0005524">
    <property type="term" value="F:ATP binding"/>
    <property type="evidence" value="ECO:0007669"/>
    <property type="project" value="UniProtKB-UniRule"/>
</dbReference>
<evidence type="ECO:0000256" key="4">
    <source>
        <dbReference type="ARBA" id="ARBA00022777"/>
    </source>
</evidence>
<dbReference type="Proteomes" id="UP000822688">
    <property type="component" value="Chromosome 2"/>
</dbReference>
<keyword evidence="4" id="KW-0418">Kinase</keyword>
<keyword evidence="5 6" id="KW-0067">ATP-binding</keyword>
<keyword evidence="10" id="KW-1185">Reference proteome</keyword>
<dbReference type="EMBL" id="CM026422">
    <property type="protein sequence ID" value="KAG0586598.1"/>
    <property type="molecule type" value="Genomic_DNA"/>
</dbReference>
<dbReference type="InterPro" id="IPR008271">
    <property type="entry name" value="Ser/Thr_kinase_AS"/>
</dbReference>
<dbReference type="AlphaFoldDB" id="A0A8T0IV88"/>
<keyword evidence="3 6" id="KW-0547">Nucleotide-binding</keyword>
<dbReference type="InterPro" id="IPR051681">
    <property type="entry name" value="Ser/Thr_Kinases-Pseudokinases"/>
</dbReference>
<sequence>MGSFFNYFNWRAKTLPDVNHQESRRHFFQNQCRVLEEIQLYLSKTIFFDHALCPESALPEHVRVLRLGEYLIEGCQNKICAHKEYVRVLRLGKTLIEGCQNEVCAHKAYLRLEERTKAFEETLTEILWCISVMFCSRVRCLSGNPSVLGMGEFPQAMLRASEKYVLQKAALADKEVLLASLDVWIDKHVQCSAEECGRHQRQSDDLCLAAQIRNRRASISEAESVPNSSLWIAIQEALLDVRKIGKGSFGTVFETKWLGDAYAKKEFDTHCTDFADEANALAKLNHPHIVKVFTASSESCTPCFFLMEKMPYDLRTLMNWRRNRLGINLPFSISAGIDLMLQISEAMSYMNSEGMVHRDLKAANILVEPVGDPDCCDGFVIAKLADFGLAKVKHEVTCRMTRNTGTRRWMAPEVFGAHPEDEEHILKVFPRKADVYSFGIVCSEILTGNVPFYNISFKPRDLYKLITDPKNPLRPELPQNCPASLATLICECWQTDPTMRPTFKEISTTLRYFKGQLMMEGRIEEFQEANCSFSGDGAQKITKELKETNKNLNLQLTKLRESNSKVVHEKEAMIEQLQKEIDIARSQQEQEHRELFARAQREAEAKSQLERDWAERLSKAEQENAALLAKFNKLQLDADSERAFLLETSSAFLLETSSTQEAELRKLRELVQEPQIPTSVMETVQGPRFSAHTLEALMQRNRQQALSS</sequence>
<feature type="binding site" evidence="6">
    <location>
        <position position="265"/>
    </location>
    <ligand>
        <name>ATP</name>
        <dbReference type="ChEBI" id="CHEBI:30616"/>
    </ligand>
</feature>
<dbReference type="PANTHER" id="PTHR44329:SF260">
    <property type="entry name" value="PROTEIN KINASE DOMAIN-CONTAINING PROTEIN"/>
    <property type="match status" value="1"/>
</dbReference>
<dbReference type="SUPFAM" id="SSF56112">
    <property type="entry name" value="Protein kinase-like (PK-like)"/>
    <property type="match status" value="1"/>
</dbReference>
<keyword evidence="2" id="KW-0808">Transferase</keyword>
<evidence type="ECO:0000256" key="5">
    <source>
        <dbReference type="ARBA" id="ARBA00022840"/>
    </source>
</evidence>
<dbReference type="PROSITE" id="PS50011">
    <property type="entry name" value="PROTEIN_KINASE_DOM"/>
    <property type="match status" value="1"/>
</dbReference>